<evidence type="ECO:0000256" key="1">
    <source>
        <dbReference type="ARBA" id="ARBA00006484"/>
    </source>
</evidence>
<name>A0A1I0ZZ82_9CELL</name>
<dbReference type="SUPFAM" id="SSF51735">
    <property type="entry name" value="NAD(P)-binding Rossmann-fold domains"/>
    <property type="match status" value="1"/>
</dbReference>
<accession>A0A1I0ZZ82</accession>
<dbReference type="PRINTS" id="PR00080">
    <property type="entry name" value="SDRFAMILY"/>
</dbReference>
<dbReference type="Pfam" id="PF13561">
    <property type="entry name" value="adh_short_C2"/>
    <property type="match status" value="1"/>
</dbReference>
<gene>
    <name evidence="4" type="ORF">SAMN05421867_113104</name>
</gene>
<dbReference type="FunFam" id="3.40.50.720:FF:000084">
    <property type="entry name" value="Short-chain dehydrogenase reductase"/>
    <property type="match status" value="1"/>
</dbReference>
<dbReference type="Gene3D" id="3.40.50.720">
    <property type="entry name" value="NAD(P)-binding Rossmann-like Domain"/>
    <property type="match status" value="1"/>
</dbReference>
<dbReference type="GO" id="GO:0030497">
    <property type="term" value="P:fatty acid elongation"/>
    <property type="evidence" value="ECO:0007669"/>
    <property type="project" value="TreeGrafter"/>
</dbReference>
<dbReference type="PANTHER" id="PTHR42760">
    <property type="entry name" value="SHORT-CHAIN DEHYDROGENASES/REDUCTASES FAMILY MEMBER"/>
    <property type="match status" value="1"/>
</dbReference>
<dbReference type="AlphaFoldDB" id="A0A1I0ZZ82"/>
<dbReference type="InterPro" id="IPR002347">
    <property type="entry name" value="SDR_fam"/>
</dbReference>
<dbReference type="PRINTS" id="PR00081">
    <property type="entry name" value="GDHRDH"/>
</dbReference>
<dbReference type="Proteomes" id="UP000199012">
    <property type="component" value="Unassembled WGS sequence"/>
</dbReference>
<keyword evidence="2" id="KW-0560">Oxidoreductase</keyword>
<dbReference type="PROSITE" id="PS00061">
    <property type="entry name" value="ADH_SHORT"/>
    <property type="match status" value="1"/>
</dbReference>
<dbReference type="InterPro" id="IPR020904">
    <property type="entry name" value="Sc_DH/Rdtase_CS"/>
</dbReference>
<dbReference type="InterPro" id="IPR036291">
    <property type="entry name" value="NAD(P)-bd_dom_sf"/>
</dbReference>
<dbReference type="SMART" id="SM00822">
    <property type="entry name" value="PKS_KR"/>
    <property type="match status" value="1"/>
</dbReference>
<comment type="similarity">
    <text evidence="1">Belongs to the short-chain dehydrogenases/reductases (SDR) family.</text>
</comment>
<dbReference type="NCBIfam" id="NF005559">
    <property type="entry name" value="PRK07231.1"/>
    <property type="match status" value="1"/>
</dbReference>
<keyword evidence="5" id="KW-1185">Reference proteome</keyword>
<dbReference type="PANTHER" id="PTHR42760:SF40">
    <property type="entry name" value="3-OXOACYL-[ACYL-CARRIER-PROTEIN] REDUCTASE, CHLOROPLASTIC"/>
    <property type="match status" value="1"/>
</dbReference>
<dbReference type="EMBL" id="FOKA01000013">
    <property type="protein sequence ID" value="SFB30662.1"/>
    <property type="molecule type" value="Genomic_DNA"/>
</dbReference>
<organism evidence="4 5">
    <name type="scientific">Cellulomonas marina</name>
    <dbReference type="NCBI Taxonomy" id="988821"/>
    <lineage>
        <taxon>Bacteria</taxon>
        <taxon>Bacillati</taxon>
        <taxon>Actinomycetota</taxon>
        <taxon>Actinomycetes</taxon>
        <taxon>Micrococcales</taxon>
        <taxon>Cellulomonadaceae</taxon>
        <taxon>Cellulomonas</taxon>
    </lineage>
</organism>
<evidence type="ECO:0000313" key="4">
    <source>
        <dbReference type="EMBL" id="SFB30662.1"/>
    </source>
</evidence>
<sequence length="270" mass="28143">MAQWAGMELDLQGRVVLVTGAGRGIGRAVAETFLRERALVVATDVDAAAVGWAEPAAADAGTTSLALACDVRSDASVQAAVDAALERFGRVDVLVNNAGVLGEGLVEEVDASTWTTVLDVNVTGTVRTCRAVMPAMKRQGGGRILNAASFAAIVPSVGSAAYAASKAAVVQLTRVLAGELGPWGVTVNAYAPGMVPTELNGFREKDQATQDRLLDTLTLRRWGEPQEVCDLLCFLASDAARYITGTLVDVSGGKLATQLPQRAYEIAGLR</sequence>
<proteinExistence type="inferred from homology"/>
<feature type="domain" description="Ketoreductase" evidence="3">
    <location>
        <begin position="14"/>
        <end position="193"/>
    </location>
</feature>
<dbReference type="CDD" id="cd05233">
    <property type="entry name" value="SDR_c"/>
    <property type="match status" value="1"/>
</dbReference>
<evidence type="ECO:0000313" key="5">
    <source>
        <dbReference type="Proteomes" id="UP000199012"/>
    </source>
</evidence>
<dbReference type="GO" id="GO:0016616">
    <property type="term" value="F:oxidoreductase activity, acting on the CH-OH group of donors, NAD or NADP as acceptor"/>
    <property type="evidence" value="ECO:0007669"/>
    <property type="project" value="TreeGrafter"/>
</dbReference>
<evidence type="ECO:0000256" key="2">
    <source>
        <dbReference type="ARBA" id="ARBA00023002"/>
    </source>
</evidence>
<dbReference type="STRING" id="988821.SAMN05421867_113104"/>
<evidence type="ECO:0000259" key="3">
    <source>
        <dbReference type="SMART" id="SM00822"/>
    </source>
</evidence>
<dbReference type="InterPro" id="IPR057326">
    <property type="entry name" value="KR_dom"/>
</dbReference>
<dbReference type="NCBIfam" id="NF009466">
    <property type="entry name" value="PRK12826.1-2"/>
    <property type="match status" value="1"/>
</dbReference>
<protein>
    <submittedName>
        <fullName evidence="4">3-oxoacyl-[acyl-carrier protein] reductase</fullName>
    </submittedName>
</protein>
<reference evidence="4 5" key="1">
    <citation type="submission" date="2016-10" db="EMBL/GenBank/DDBJ databases">
        <authorList>
            <person name="de Groot N.N."/>
        </authorList>
    </citation>
    <scope>NUCLEOTIDE SEQUENCE [LARGE SCALE GENOMIC DNA]</scope>
    <source>
        <strain evidence="4 5">CGMCC 4.6945</strain>
    </source>
</reference>